<dbReference type="InterPro" id="IPR050343">
    <property type="entry name" value="RsuA_PseudoU_synthase"/>
</dbReference>
<proteinExistence type="inferred from homology"/>
<feature type="compositionally biased region" description="Basic residues" evidence="7">
    <location>
        <begin position="111"/>
        <end position="121"/>
    </location>
</feature>
<dbReference type="InterPro" id="IPR018496">
    <property type="entry name" value="PsdUridine_synth_RsuA/RluB_CS"/>
</dbReference>
<dbReference type="NCBIfam" id="TIGR00093">
    <property type="entry name" value="pseudouridine synthase"/>
    <property type="match status" value="1"/>
</dbReference>
<dbReference type="InterPro" id="IPR036986">
    <property type="entry name" value="S4_RNA-bd_sf"/>
</dbReference>
<dbReference type="Gene3D" id="3.30.70.1560">
    <property type="entry name" value="Alpha-L RNA-binding motif"/>
    <property type="match status" value="1"/>
</dbReference>
<dbReference type="CDD" id="cd00165">
    <property type="entry name" value="S4"/>
    <property type="match status" value="1"/>
</dbReference>
<dbReference type="PANTHER" id="PTHR47683">
    <property type="entry name" value="PSEUDOURIDINE SYNTHASE FAMILY PROTEIN-RELATED"/>
    <property type="match status" value="1"/>
</dbReference>
<accession>A0A7Y0LZB1</accession>
<evidence type="ECO:0000256" key="3">
    <source>
        <dbReference type="ARBA" id="ARBA00022884"/>
    </source>
</evidence>
<dbReference type="InterPro" id="IPR042092">
    <property type="entry name" value="PsdUridine_s_RsuA/RluB/E/F_cat"/>
</dbReference>
<evidence type="ECO:0000256" key="1">
    <source>
        <dbReference type="ARBA" id="ARBA00000073"/>
    </source>
</evidence>
<evidence type="ECO:0000256" key="5">
    <source>
        <dbReference type="PROSITE-ProRule" id="PRU00182"/>
    </source>
</evidence>
<dbReference type="AlphaFoldDB" id="A0A7Y0LZB1"/>
<comment type="catalytic activity">
    <reaction evidence="1">
        <text>a uridine in RNA = a pseudouridine in RNA</text>
        <dbReference type="Rhea" id="RHEA:48348"/>
        <dbReference type="Rhea" id="RHEA-COMP:12068"/>
        <dbReference type="Rhea" id="RHEA-COMP:12069"/>
        <dbReference type="ChEBI" id="CHEBI:65314"/>
        <dbReference type="ChEBI" id="CHEBI:65315"/>
    </reaction>
</comment>
<feature type="compositionally biased region" description="Basic residues" evidence="7">
    <location>
        <begin position="9"/>
        <end position="18"/>
    </location>
</feature>
<evidence type="ECO:0000313" key="10">
    <source>
        <dbReference type="Proteomes" id="UP000562124"/>
    </source>
</evidence>
<feature type="compositionally biased region" description="Basic and acidic residues" evidence="7">
    <location>
        <begin position="74"/>
        <end position="86"/>
    </location>
</feature>
<dbReference type="FunFam" id="3.30.70.1560:FF:000001">
    <property type="entry name" value="Pseudouridine synthase"/>
    <property type="match status" value="1"/>
</dbReference>
<dbReference type="Gene3D" id="3.30.70.580">
    <property type="entry name" value="Pseudouridine synthase I, catalytic domain, N-terminal subdomain"/>
    <property type="match status" value="1"/>
</dbReference>
<feature type="domain" description="RNA-binding S4" evidence="8">
    <location>
        <begin position="177"/>
        <end position="245"/>
    </location>
</feature>
<feature type="compositionally biased region" description="Low complexity" evidence="7">
    <location>
        <begin position="142"/>
        <end position="158"/>
    </location>
</feature>
<dbReference type="SMART" id="SM00363">
    <property type="entry name" value="S4"/>
    <property type="match status" value="1"/>
</dbReference>
<keyword evidence="4 6" id="KW-0413">Isomerase</keyword>
<feature type="region of interest" description="Disordered" evidence="7">
    <location>
        <begin position="1"/>
        <end position="163"/>
    </location>
</feature>
<comment type="caution">
    <text evidence="9">The sequence shown here is derived from an EMBL/GenBank/DDBJ whole genome shotgun (WGS) entry which is preliminary data.</text>
</comment>
<evidence type="ECO:0000256" key="6">
    <source>
        <dbReference type="RuleBase" id="RU003887"/>
    </source>
</evidence>
<feature type="compositionally biased region" description="Basic residues" evidence="7">
    <location>
        <begin position="50"/>
        <end position="59"/>
    </location>
</feature>
<dbReference type="Pfam" id="PF01479">
    <property type="entry name" value="S4"/>
    <property type="match status" value="1"/>
</dbReference>
<sequence>MAHLLGAGVRRRRGPVRARRPDGAAHAGRARDPRRDRLPTAGHPRPGLRGARRQRRRCRAHADLAGAGGRGRHRPVERCRAVRDHGILPGTDGARVARRDAAPGPVPSGPRRLRRRGRRSRRAADVSTRRGAPRPERGQRGAGRTAGRAGGPARPSLGRPHRPVVDQTRDVHVEGGVRLQKVLATAGLGSRRACEDLIASGRVSVDGVVVRELGVRVDPASAVVHVDGLRIQLDTSLVTIALNKPLGVVSTMHDPEGRPSLAQLVQHRDERLFHVGRLDAETEGLLLLTNDGELANRLAHPRYEVPKTYLAHVEGRVAGNVANTMLHGIELEDGRAKVDSYRIVDSTPQAALIEVTLHEGRNRIVRRMFEEIGHPVTRLVRTQIGPIRLGALRTGTTRVLSQAEVGSLMGLVGM</sequence>
<dbReference type="SUPFAM" id="SSF55120">
    <property type="entry name" value="Pseudouridine synthase"/>
    <property type="match status" value="1"/>
</dbReference>
<dbReference type="Proteomes" id="UP000562124">
    <property type="component" value="Unassembled WGS sequence"/>
</dbReference>
<dbReference type="PROSITE" id="PS01149">
    <property type="entry name" value="PSI_RSU"/>
    <property type="match status" value="1"/>
</dbReference>
<dbReference type="Gene3D" id="3.10.290.10">
    <property type="entry name" value="RNA-binding S4 domain"/>
    <property type="match status" value="1"/>
</dbReference>
<dbReference type="Pfam" id="PF00849">
    <property type="entry name" value="PseudoU_synth_2"/>
    <property type="match status" value="1"/>
</dbReference>
<evidence type="ECO:0000313" key="9">
    <source>
        <dbReference type="EMBL" id="NMR20933.1"/>
    </source>
</evidence>
<dbReference type="InterPro" id="IPR000748">
    <property type="entry name" value="PsdUridine_synth_RsuA/RluB/E/F"/>
</dbReference>
<dbReference type="CDD" id="cd02870">
    <property type="entry name" value="PseudoU_synth_RsuA_like"/>
    <property type="match status" value="1"/>
</dbReference>
<dbReference type="PANTHER" id="PTHR47683:SF2">
    <property type="entry name" value="RNA-BINDING S4 DOMAIN-CONTAINING PROTEIN"/>
    <property type="match status" value="1"/>
</dbReference>
<dbReference type="FunFam" id="3.10.290.10:FF:000003">
    <property type="entry name" value="Pseudouridine synthase"/>
    <property type="match status" value="1"/>
</dbReference>
<feature type="compositionally biased region" description="Basic and acidic residues" evidence="7">
    <location>
        <begin position="122"/>
        <end position="139"/>
    </location>
</feature>
<dbReference type="GO" id="GO:0000455">
    <property type="term" value="P:enzyme-directed rRNA pseudouridine synthesis"/>
    <property type="evidence" value="ECO:0007669"/>
    <property type="project" value="UniProtKB-ARBA"/>
</dbReference>
<evidence type="ECO:0000256" key="4">
    <source>
        <dbReference type="ARBA" id="ARBA00023235"/>
    </source>
</evidence>
<dbReference type="PROSITE" id="PS50889">
    <property type="entry name" value="S4"/>
    <property type="match status" value="1"/>
</dbReference>
<dbReference type="EMBL" id="JABCJJ010000019">
    <property type="protein sequence ID" value="NMR20933.1"/>
    <property type="molecule type" value="Genomic_DNA"/>
</dbReference>
<organism evidence="9 10">
    <name type="scientific">Cellulomonas fimi</name>
    <dbReference type="NCBI Taxonomy" id="1708"/>
    <lineage>
        <taxon>Bacteria</taxon>
        <taxon>Bacillati</taxon>
        <taxon>Actinomycetota</taxon>
        <taxon>Actinomycetes</taxon>
        <taxon>Micrococcales</taxon>
        <taxon>Cellulomonadaceae</taxon>
        <taxon>Cellulomonas</taxon>
    </lineage>
</organism>
<keyword evidence="10" id="KW-1185">Reference proteome</keyword>
<reference evidence="9 10" key="1">
    <citation type="submission" date="2020-04" db="EMBL/GenBank/DDBJ databases">
        <title>Sequencing and Assembly of C. fimi.</title>
        <authorList>
            <person name="Ramsey A.R."/>
        </authorList>
    </citation>
    <scope>NUCLEOTIDE SEQUENCE [LARGE SCALE GENOMIC DNA]</scope>
    <source>
        <strain evidence="9 10">SB</strain>
    </source>
</reference>
<feature type="compositionally biased region" description="Basic and acidic residues" evidence="7">
    <location>
        <begin position="19"/>
        <end position="38"/>
    </location>
</feature>
<dbReference type="SUPFAM" id="SSF55174">
    <property type="entry name" value="Alpha-L RNA-binding motif"/>
    <property type="match status" value="1"/>
</dbReference>
<keyword evidence="3 5" id="KW-0694">RNA-binding</keyword>
<protein>
    <recommendedName>
        <fullName evidence="6">Pseudouridine synthase</fullName>
        <ecNumber evidence="6">5.4.99.-</ecNumber>
    </recommendedName>
</protein>
<dbReference type="InterPro" id="IPR002942">
    <property type="entry name" value="S4_RNA-bd"/>
</dbReference>
<dbReference type="InterPro" id="IPR006145">
    <property type="entry name" value="PsdUridine_synth_RsuA/RluA"/>
</dbReference>
<dbReference type="EC" id="5.4.99.-" evidence="6"/>
<evidence type="ECO:0000256" key="7">
    <source>
        <dbReference type="SAM" id="MobiDB-lite"/>
    </source>
</evidence>
<comment type="similarity">
    <text evidence="2 6">Belongs to the pseudouridine synthase RsuA family.</text>
</comment>
<gene>
    <name evidence="9" type="ORF">HIR71_12005</name>
</gene>
<name>A0A7Y0LZB1_CELFI</name>
<evidence type="ECO:0000256" key="2">
    <source>
        <dbReference type="ARBA" id="ARBA00008348"/>
    </source>
</evidence>
<dbReference type="GO" id="GO:0003723">
    <property type="term" value="F:RNA binding"/>
    <property type="evidence" value="ECO:0007669"/>
    <property type="project" value="UniProtKB-KW"/>
</dbReference>
<dbReference type="InterPro" id="IPR020103">
    <property type="entry name" value="PsdUridine_synth_cat_dom_sf"/>
</dbReference>
<dbReference type="GO" id="GO:0120159">
    <property type="term" value="F:rRNA pseudouridine synthase activity"/>
    <property type="evidence" value="ECO:0007669"/>
    <property type="project" value="UniProtKB-ARBA"/>
</dbReference>
<dbReference type="InterPro" id="IPR020094">
    <property type="entry name" value="TruA/RsuA/RluB/E/F_N"/>
</dbReference>
<dbReference type="GO" id="GO:0005829">
    <property type="term" value="C:cytosol"/>
    <property type="evidence" value="ECO:0007669"/>
    <property type="project" value="UniProtKB-ARBA"/>
</dbReference>
<evidence type="ECO:0000259" key="8">
    <source>
        <dbReference type="SMART" id="SM00363"/>
    </source>
</evidence>